<name>A0AA86VKT1_9FABA</name>
<dbReference type="Gene3D" id="1.25.40.10">
    <property type="entry name" value="Tetratricopeptide repeat domain"/>
    <property type="match status" value="4"/>
</dbReference>
<evidence type="ECO:0000256" key="3">
    <source>
        <dbReference type="PROSITE-ProRule" id="PRU00708"/>
    </source>
</evidence>
<evidence type="ECO:0000256" key="2">
    <source>
        <dbReference type="ARBA" id="ARBA00022737"/>
    </source>
</evidence>
<proteinExistence type="inferred from homology"/>
<dbReference type="GO" id="GO:0003729">
    <property type="term" value="F:mRNA binding"/>
    <property type="evidence" value="ECO:0007669"/>
    <property type="project" value="TreeGrafter"/>
</dbReference>
<dbReference type="EMBL" id="OY731402">
    <property type="protein sequence ID" value="CAJ1954914.1"/>
    <property type="molecule type" value="Genomic_DNA"/>
</dbReference>
<keyword evidence="2" id="KW-0677">Repeat</keyword>
<evidence type="ECO:0008006" key="7">
    <source>
        <dbReference type="Google" id="ProtNLM"/>
    </source>
</evidence>
<feature type="repeat" description="PPR" evidence="3">
    <location>
        <begin position="382"/>
        <end position="416"/>
    </location>
</feature>
<dbReference type="PROSITE" id="PS51375">
    <property type="entry name" value="PPR"/>
    <property type="match status" value="6"/>
</dbReference>
<feature type="repeat" description="PPR" evidence="3">
    <location>
        <begin position="279"/>
        <end position="313"/>
    </location>
</feature>
<dbReference type="PANTHER" id="PTHR47933:SF11">
    <property type="entry name" value="PENTATRICOPEPTIDE REPEAT-CONTAINING PROTEIN 2"/>
    <property type="match status" value="1"/>
</dbReference>
<accession>A0AA86VKT1</accession>
<evidence type="ECO:0000313" key="6">
    <source>
        <dbReference type="Proteomes" id="UP001189624"/>
    </source>
</evidence>
<sequence>MTMANKLATRRELLDRWRGIERVRVNSERVRRTVSRCPSDLIALSFFLWSAQRCRHDSLDLDCVVPVLRRLTDRYNTVPAMLSELESIGGSLTNPKSQLVLLRVYRRAGMYDMVAEAYKHMKGAYGFVPDTFARNLMMDVLFRTGHSHVAVTLSLFNHTHPPNFFTFNIALLHLSNLNLKRDGHSHNHNTLPYVSPILRLMLRAGYSPSPLAFRTLLNSFCNINALPQAYQLLALMTVLGISFSVNIWTILIHTYCKLGLLNLATNLFNNMLQTGCSPNVVTYTILFKAFMQSNMQPRAFGLFNVMLSAGQIPDLILSNVLIDCLSKAGRCHAALRVFLTLSEQNLKPDSYTFTSLLSTICRSRMFYLLPKLVLVSRHIDTDLVFCNALLSSLTKAELPSLAVAFYDRMIDKGFVPDRYSFAGLLSALCAAGRVDEAVNVYLAVVTSYRDNDAHLHTLITGELIRVRKYHKAASVTRLAVMNRYPLDSVAYTVGLCALLRDGRIQEACSLYDRMKDNGLKPSVHTYNMMFFIFCKERDFQAMKQILHEMIDSRVQLSDRNFFNFCKYACRSDICLSALKLLAEMRDLRLLSAKALHALHFDRHDEGIQENINIRQKPIQNGTQFSIHPLCLLYDCVELELPLGIGIFVGFLGGENGWLPRSFVDNGITLKCLLSSNSSDNLQCKDWDRTPFHGQHQMQFSQPLGHQPYQGRQLSSGHVQHDIGQSQHNQGNQVTRLSRFSGPANSALFIELELPLGIGIFVGFLGGENGLLPRSFVDNEITLNSMVQILWPGKATESSTSSKIEHLLEIVDSKQGCRIKQEEGDWCNCEVVPRCQATGRKIVCAKERLQKSVVLYMDSTSSIYYLEISWNEIVRKG</sequence>
<reference evidence="5" key="1">
    <citation type="submission" date="2023-10" db="EMBL/GenBank/DDBJ databases">
        <authorList>
            <person name="Domelevo Entfellner J.-B."/>
        </authorList>
    </citation>
    <scope>NUCLEOTIDE SEQUENCE</scope>
</reference>
<dbReference type="AlphaFoldDB" id="A0AA86VKT1"/>
<feature type="repeat" description="PPR" evidence="3">
    <location>
        <begin position="522"/>
        <end position="556"/>
    </location>
</feature>
<evidence type="ECO:0000313" key="5">
    <source>
        <dbReference type="EMBL" id="CAJ1954914.1"/>
    </source>
</evidence>
<dbReference type="InterPro" id="IPR051240">
    <property type="entry name" value="Mito_RNA-Proc/Resp"/>
</dbReference>
<dbReference type="InterPro" id="IPR011990">
    <property type="entry name" value="TPR-like_helical_dom_sf"/>
</dbReference>
<dbReference type="Proteomes" id="UP001189624">
    <property type="component" value="Chromosome 5"/>
</dbReference>
<keyword evidence="4" id="KW-1133">Transmembrane helix</keyword>
<dbReference type="PANTHER" id="PTHR47933">
    <property type="entry name" value="PENTATRICOPEPTIDE REPEAT-CONTAINING PROTEIN 1, MITOCHONDRIAL"/>
    <property type="match status" value="1"/>
</dbReference>
<feature type="repeat" description="PPR" evidence="3">
    <location>
        <begin position="487"/>
        <end position="521"/>
    </location>
</feature>
<gene>
    <name evidence="5" type="ORF">AYBTSS11_LOCUS15849</name>
</gene>
<feature type="repeat" description="PPR" evidence="3">
    <location>
        <begin position="244"/>
        <end position="278"/>
    </location>
</feature>
<protein>
    <recommendedName>
        <fullName evidence="7">Pentatricopeptide repeat-containing protein</fullName>
    </recommendedName>
</protein>
<feature type="transmembrane region" description="Helical" evidence="4">
    <location>
        <begin position="232"/>
        <end position="251"/>
    </location>
</feature>
<keyword evidence="4" id="KW-0472">Membrane</keyword>
<feature type="repeat" description="PPR" evidence="3">
    <location>
        <begin position="314"/>
        <end position="348"/>
    </location>
</feature>
<dbReference type="InterPro" id="IPR002885">
    <property type="entry name" value="PPR_rpt"/>
</dbReference>
<dbReference type="NCBIfam" id="TIGR00756">
    <property type="entry name" value="PPR"/>
    <property type="match status" value="5"/>
</dbReference>
<keyword evidence="6" id="KW-1185">Reference proteome</keyword>
<comment type="similarity">
    <text evidence="1">Belongs to the PPR family. P subfamily.</text>
</comment>
<organism evidence="5 6">
    <name type="scientific">Sphenostylis stenocarpa</name>
    <dbReference type="NCBI Taxonomy" id="92480"/>
    <lineage>
        <taxon>Eukaryota</taxon>
        <taxon>Viridiplantae</taxon>
        <taxon>Streptophyta</taxon>
        <taxon>Embryophyta</taxon>
        <taxon>Tracheophyta</taxon>
        <taxon>Spermatophyta</taxon>
        <taxon>Magnoliopsida</taxon>
        <taxon>eudicotyledons</taxon>
        <taxon>Gunneridae</taxon>
        <taxon>Pentapetalae</taxon>
        <taxon>rosids</taxon>
        <taxon>fabids</taxon>
        <taxon>Fabales</taxon>
        <taxon>Fabaceae</taxon>
        <taxon>Papilionoideae</taxon>
        <taxon>50 kb inversion clade</taxon>
        <taxon>NPAAA clade</taxon>
        <taxon>indigoferoid/millettioid clade</taxon>
        <taxon>Phaseoleae</taxon>
        <taxon>Sphenostylis</taxon>
    </lineage>
</organism>
<keyword evidence="4" id="KW-0812">Transmembrane</keyword>
<dbReference type="Gramene" id="rna-AYBTSS11_LOCUS15849">
    <property type="protein sequence ID" value="CAJ1954914.1"/>
    <property type="gene ID" value="gene-AYBTSS11_LOCUS15849"/>
</dbReference>
<evidence type="ECO:0000256" key="4">
    <source>
        <dbReference type="SAM" id="Phobius"/>
    </source>
</evidence>
<evidence type="ECO:0000256" key="1">
    <source>
        <dbReference type="ARBA" id="ARBA00007626"/>
    </source>
</evidence>
<dbReference type="Pfam" id="PF13041">
    <property type="entry name" value="PPR_2"/>
    <property type="match status" value="4"/>
</dbReference>